<gene>
    <name evidence="3" type="ORF">CYCCA115_LOCUS6735</name>
</gene>
<protein>
    <submittedName>
        <fullName evidence="3">Uncharacterized protein</fullName>
    </submittedName>
</protein>
<proteinExistence type="predicted"/>
<reference evidence="3" key="1">
    <citation type="submission" date="2023-08" db="EMBL/GenBank/DDBJ databases">
        <authorList>
            <person name="Audoor S."/>
            <person name="Bilcke G."/>
        </authorList>
    </citation>
    <scope>NUCLEOTIDE SEQUENCE</scope>
</reference>
<organism evidence="3 4">
    <name type="scientific">Cylindrotheca closterium</name>
    <dbReference type="NCBI Taxonomy" id="2856"/>
    <lineage>
        <taxon>Eukaryota</taxon>
        <taxon>Sar</taxon>
        <taxon>Stramenopiles</taxon>
        <taxon>Ochrophyta</taxon>
        <taxon>Bacillariophyta</taxon>
        <taxon>Bacillariophyceae</taxon>
        <taxon>Bacillariophycidae</taxon>
        <taxon>Bacillariales</taxon>
        <taxon>Bacillariaceae</taxon>
        <taxon>Cylindrotheca</taxon>
    </lineage>
</organism>
<comment type="caution">
    <text evidence="3">The sequence shown here is derived from an EMBL/GenBank/DDBJ whole genome shotgun (WGS) entry which is preliminary data.</text>
</comment>
<dbReference type="EMBL" id="CAKOGP040000846">
    <property type="protein sequence ID" value="CAJ1939781.1"/>
    <property type="molecule type" value="Genomic_DNA"/>
</dbReference>
<name>A0AAD2CSJ5_9STRA</name>
<feature type="compositionally biased region" description="Acidic residues" evidence="2">
    <location>
        <begin position="211"/>
        <end position="226"/>
    </location>
</feature>
<sequence>MTNAVSIFALDSDSEEDDNLHHNIGLNKQKSRAKGLPPSGQNTAAKLVGRRVWAKVAVSHSNGFCSIRNCKHDSLHPNHACIQCKCGVHNLCVQENMLMSISKEDGHWYCSKECGGSDVLATHDVGVRQVATPTSTPTTTTTPRSTEGAKIQEENLLAAEFEDCVVDLACPPQAEISISSLEELEESSEELEELFEDSDDMDDFELEEGLEELDESHDIDESELEGSGDMMSGSKKNEMHCTLHAGRETWFDNFPPYPGSGLRWPWDMTASSVAQEVLWEAFVEKNIPLSTYFGAVTAGNDKLLTLQVIRIIGVAIGRVRSQKEKVLDRMYRGGLIIPEHIADYMKWWDEKVRQAKPSKRRPAKDLFASTPLSYLNNIRRKGATDRFLAKVEELLEAQCQKMMEFPYLTLPSAYEGTVEHQVGYAWNSLCCFFYCGLVQKDSFPFVDYEMGQITYLQVVNDYLQLQIIEKGK</sequence>
<evidence type="ECO:0000256" key="2">
    <source>
        <dbReference type="SAM" id="MobiDB-lite"/>
    </source>
</evidence>
<dbReference type="Proteomes" id="UP001295423">
    <property type="component" value="Unassembled WGS sequence"/>
</dbReference>
<keyword evidence="1" id="KW-0175">Coiled coil</keyword>
<feature type="coiled-coil region" evidence="1">
    <location>
        <begin position="174"/>
        <end position="201"/>
    </location>
</feature>
<feature type="region of interest" description="Disordered" evidence="2">
    <location>
        <begin position="211"/>
        <end position="235"/>
    </location>
</feature>
<evidence type="ECO:0000313" key="3">
    <source>
        <dbReference type="EMBL" id="CAJ1939781.1"/>
    </source>
</evidence>
<evidence type="ECO:0000313" key="4">
    <source>
        <dbReference type="Proteomes" id="UP001295423"/>
    </source>
</evidence>
<accession>A0AAD2CSJ5</accession>
<evidence type="ECO:0000256" key="1">
    <source>
        <dbReference type="SAM" id="Coils"/>
    </source>
</evidence>
<keyword evidence="4" id="KW-1185">Reference proteome</keyword>
<dbReference type="AlphaFoldDB" id="A0AAD2CSJ5"/>